<dbReference type="RefSeq" id="WP_387415715.1">
    <property type="nucleotide sequence ID" value="NZ_JBIASD010000022.1"/>
</dbReference>
<gene>
    <name evidence="1" type="ORF">ACFYXI_28520</name>
</gene>
<organism evidence="1 2">
    <name type="scientific">Microtetraspora malaysiensis</name>
    <dbReference type="NCBI Taxonomy" id="161358"/>
    <lineage>
        <taxon>Bacteria</taxon>
        <taxon>Bacillati</taxon>
        <taxon>Actinomycetota</taxon>
        <taxon>Actinomycetes</taxon>
        <taxon>Streptosporangiales</taxon>
        <taxon>Streptosporangiaceae</taxon>
        <taxon>Microtetraspora</taxon>
    </lineage>
</organism>
<sequence length="57" mass="5901">MVASRCWPAVRSAVSAPLPETGDLDTGPVPGQRGQIRRDLGGVGAAHQDLVLAYLSS</sequence>
<dbReference type="Proteomes" id="UP001602013">
    <property type="component" value="Unassembled WGS sequence"/>
</dbReference>
<dbReference type="EMBL" id="JBIASD010000022">
    <property type="protein sequence ID" value="MFF3669542.1"/>
    <property type="molecule type" value="Genomic_DNA"/>
</dbReference>
<evidence type="ECO:0000313" key="2">
    <source>
        <dbReference type="Proteomes" id="UP001602013"/>
    </source>
</evidence>
<comment type="caution">
    <text evidence="1">The sequence shown here is derived from an EMBL/GenBank/DDBJ whole genome shotgun (WGS) entry which is preliminary data.</text>
</comment>
<evidence type="ECO:0000313" key="1">
    <source>
        <dbReference type="EMBL" id="MFF3669542.1"/>
    </source>
</evidence>
<reference evidence="1 2" key="1">
    <citation type="submission" date="2024-10" db="EMBL/GenBank/DDBJ databases">
        <title>The Natural Products Discovery Center: Release of the First 8490 Sequenced Strains for Exploring Actinobacteria Biosynthetic Diversity.</title>
        <authorList>
            <person name="Kalkreuter E."/>
            <person name="Kautsar S.A."/>
            <person name="Yang D."/>
            <person name="Bader C.D."/>
            <person name="Teijaro C.N."/>
            <person name="Fluegel L."/>
            <person name="Davis C.M."/>
            <person name="Simpson J.R."/>
            <person name="Lauterbach L."/>
            <person name="Steele A.D."/>
            <person name="Gui C."/>
            <person name="Meng S."/>
            <person name="Li G."/>
            <person name="Viehrig K."/>
            <person name="Ye F."/>
            <person name="Su P."/>
            <person name="Kiefer A.F."/>
            <person name="Nichols A."/>
            <person name="Cepeda A.J."/>
            <person name="Yan W."/>
            <person name="Fan B."/>
            <person name="Jiang Y."/>
            <person name="Adhikari A."/>
            <person name="Zheng C.-J."/>
            <person name="Schuster L."/>
            <person name="Cowan T.M."/>
            <person name="Smanski M.J."/>
            <person name="Chevrette M.G."/>
            <person name="De Carvalho L.P.S."/>
            <person name="Shen B."/>
        </authorList>
    </citation>
    <scope>NUCLEOTIDE SEQUENCE [LARGE SCALE GENOMIC DNA]</scope>
    <source>
        <strain evidence="1 2">NPDC002173</strain>
    </source>
</reference>
<accession>A0ABW6SZG9</accession>
<keyword evidence="2" id="KW-1185">Reference proteome</keyword>
<protein>
    <submittedName>
        <fullName evidence="1">Uncharacterized protein</fullName>
    </submittedName>
</protein>
<proteinExistence type="predicted"/>
<name>A0ABW6SZG9_9ACTN</name>